<dbReference type="EMBL" id="JXQK01000053">
    <property type="protein sequence ID" value="KIP62591.1"/>
    <property type="molecule type" value="Genomic_DNA"/>
</dbReference>
<gene>
    <name evidence="1" type="ORF">ST44_06595</name>
</gene>
<sequence>MRKALLSTPKKFGLLTFVIVCILTACSKKDEKAHCIMPAGTTLEEGDIVLRKGTGLTSRAVRIADGGSDFSHCGIIVDSCGRKMVVHAVPDEPDFEGDVDRVKMERPEDFFSTIRASKGCVLRYRDRETAEKSARLAYGIYKRGTLFDDDYNDSDTTKMYCSQLVAHVYQKCGIDITNGIRHDAILPGVKFSHVIYPSDFLRCRRLKRIVTFQDTQ</sequence>
<dbReference type="InterPro" id="IPR038765">
    <property type="entry name" value="Papain-like_cys_pep_sf"/>
</dbReference>
<dbReference type="RefSeq" id="WP_042519257.1">
    <property type="nucleotide sequence ID" value="NZ_JAXESS010000065.1"/>
</dbReference>
<dbReference type="InterPro" id="IPR024453">
    <property type="entry name" value="Peptidase_C92"/>
</dbReference>
<dbReference type="Pfam" id="PF05708">
    <property type="entry name" value="Peptidase_C92"/>
    <property type="match status" value="1"/>
</dbReference>
<organism evidence="1 2">
    <name type="scientific">Prevotella pectinovora</name>
    <dbReference type="NCBI Taxonomy" id="1602169"/>
    <lineage>
        <taxon>Bacteria</taxon>
        <taxon>Pseudomonadati</taxon>
        <taxon>Bacteroidota</taxon>
        <taxon>Bacteroidia</taxon>
        <taxon>Bacteroidales</taxon>
        <taxon>Prevotellaceae</taxon>
        <taxon>Prevotella</taxon>
    </lineage>
</organism>
<dbReference type="STRING" id="1602171.ST44_06595"/>
<dbReference type="Proteomes" id="UP000032046">
    <property type="component" value="Unassembled WGS sequence"/>
</dbReference>
<reference evidence="1 2" key="1">
    <citation type="submission" date="2015-01" db="EMBL/GenBank/DDBJ databases">
        <title>Comparative genomics of non-oral Prevotella species.</title>
        <authorList>
            <person name="Accetto T."/>
            <person name="Nograsek B."/>
            <person name="Avgustin G."/>
        </authorList>
    </citation>
    <scope>NUCLEOTIDE SEQUENCE [LARGE SCALE GENOMIC DNA]</scope>
    <source>
        <strain evidence="1 2">P5-119</strain>
    </source>
</reference>
<protein>
    <recommendedName>
        <fullName evidence="3">Lipoprotein</fullName>
    </recommendedName>
</protein>
<dbReference type="PROSITE" id="PS51257">
    <property type="entry name" value="PROKAR_LIPOPROTEIN"/>
    <property type="match status" value="1"/>
</dbReference>
<dbReference type="AlphaFoldDB" id="A0A0D0I5S2"/>
<evidence type="ECO:0000313" key="2">
    <source>
        <dbReference type="Proteomes" id="UP000032046"/>
    </source>
</evidence>
<evidence type="ECO:0008006" key="3">
    <source>
        <dbReference type="Google" id="ProtNLM"/>
    </source>
</evidence>
<keyword evidence="2" id="KW-1185">Reference proteome</keyword>
<name>A0A0D0I5S2_9BACT</name>
<dbReference type="Gene3D" id="3.90.1720.10">
    <property type="entry name" value="endopeptidase domain like (from Nostoc punctiforme)"/>
    <property type="match status" value="1"/>
</dbReference>
<evidence type="ECO:0000313" key="1">
    <source>
        <dbReference type="EMBL" id="KIP62591.1"/>
    </source>
</evidence>
<proteinExistence type="predicted"/>
<comment type="caution">
    <text evidence="1">The sequence shown here is derived from an EMBL/GenBank/DDBJ whole genome shotgun (WGS) entry which is preliminary data.</text>
</comment>
<dbReference type="SUPFAM" id="SSF54001">
    <property type="entry name" value="Cysteine proteinases"/>
    <property type="match status" value="1"/>
</dbReference>
<accession>A0A0D0I5S2</accession>